<organism evidence="2 3">
    <name type="scientific">Pseudonocardia sediminis</name>
    <dbReference type="NCBI Taxonomy" id="1397368"/>
    <lineage>
        <taxon>Bacteria</taxon>
        <taxon>Bacillati</taxon>
        <taxon>Actinomycetota</taxon>
        <taxon>Actinomycetes</taxon>
        <taxon>Pseudonocardiales</taxon>
        <taxon>Pseudonocardiaceae</taxon>
        <taxon>Pseudonocardia</taxon>
    </lineage>
</organism>
<evidence type="ECO:0000259" key="1">
    <source>
        <dbReference type="PROSITE" id="PS51819"/>
    </source>
</evidence>
<evidence type="ECO:0000313" key="3">
    <source>
        <dbReference type="Proteomes" id="UP000291591"/>
    </source>
</evidence>
<comment type="caution">
    <text evidence="2">The sequence shown here is derived from an EMBL/GenBank/DDBJ whole genome shotgun (WGS) entry which is preliminary data.</text>
</comment>
<protein>
    <submittedName>
        <fullName evidence="2">Putative glyoxalase superfamily protein PhnB</fullName>
    </submittedName>
</protein>
<sequence length="127" mass="13504">MSIHPTLRYADPRAAIAFLTGTLGFQELHVYTGDDGSVAHAELAWDDGDDTGIVMLGSRTDPPGPFDTGKAVIYLTVGDPDALHDKAVAAGANVVMGLTDQDYGSREFAVADAEDNRWSFGTYRPAS</sequence>
<dbReference type="Gene3D" id="3.30.720.120">
    <property type="match status" value="1"/>
</dbReference>
<dbReference type="OrthoDB" id="9806868at2"/>
<dbReference type="Gene3D" id="3.30.720.110">
    <property type="match status" value="1"/>
</dbReference>
<dbReference type="RefSeq" id="WP_130290455.1">
    <property type="nucleotide sequence ID" value="NZ_SHKL01000001.1"/>
</dbReference>
<dbReference type="EMBL" id="SHKL01000001">
    <property type="protein sequence ID" value="RZT86100.1"/>
    <property type="molecule type" value="Genomic_DNA"/>
</dbReference>
<dbReference type="SUPFAM" id="SSF54593">
    <property type="entry name" value="Glyoxalase/Bleomycin resistance protein/Dihydroxybiphenyl dioxygenase"/>
    <property type="match status" value="1"/>
</dbReference>
<name>A0A4V2FQU2_PSEST</name>
<dbReference type="InterPro" id="IPR029068">
    <property type="entry name" value="Glyas_Bleomycin-R_OHBP_Dase"/>
</dbReference>
<feature type="domain" description="VOC" evidence="1">
    <location>
        <begin position="1"/>
        <end position="123"/>
    </location>
</feature>
<dbReference type="PANTHER" id="PTHR34109">
    <property type="entry name" value="BNAUNNG04460D PROTEIN-RELATED"/>
    <property type="match status" value="1"/>
</dbReference>
<reference evidence="2 3" key="1">
    <citation type="submission" date="2019-02" db="EMBL/GenBank/DDBJ databases">
        <title>Sequencing the genomes of 1000 actinobacteria strains.</title>
        <authorList>
            <person name="Klenk H.-P."/>
        </authorList>
    </citation>
    <scope>NUCLEOTIDE SEQUENCE [LARGE SCALE GENOMIC DNA]</scope>
    <source>
        <strain evidence="2 3">DSM 45779</strain>
    </source>
</reference>
<accession>A0A4V2FQU2</accession>
<dbReference type="InterPro" id="IPR037523">
    <property type="entry name" value="VOC_core"/>
</dbReference>
<gene>
    <name evidence="2" type="ORF">EV383_2989</name>
</gene>
<dbReference type="InterPro" id="IPR004360">
    <property type="entry name" value="Glyas_Fos-R_dOase_dom"/>
</dbReference>
<dbReference type="AlphaFoldDB" id="A0A4V2FQU2"/>
<dbReference type="Pfam" id="PF00903">
    <property type="entry name" value="Glyoxalase"/>
    <property type="match status" value="1"/>
</dbReference>
<dbReference type="PROSITE" id="PS51819">
    <property type="entry name" value="VOC"/>
    <property type="match status" value="1"/>
</dbReference>
<keyword evidence="3" id="KW-1185">Reference proteome</keyword>
<proteinExistence type="predicted"/>
<dbReference type="PANTHER" id="PTHR34109:SF1">
    <property type="entry name" value="VOC DOMAIN-CONTAINING PROTEIN"/>
    <property type="match status" value="1"/>
</dbReference>
<evidence type="ECO:0000313" key="2">
    <source>
        <dbReference type="EMBL" id="RZT86100.1"/>
    </source>
</evidence>
<dbReference type="Proteomes" id="UP000291591">
    <property type="component" value="Unassembled WGS sequence"/>
</dbReference>